<dbReference type="GeneID" id="65564296"/>
<organism evidence="1 2">
    <name type="scientific">Saccharolobus shibatae (strain ATCC 51178 / DSM 5389 / JCM 8931 / NBRC 15437 / B12)</name>
    <name type="common">Sulfolobus shibatae</name>
    <dbReference type="NCBI Taxonomy" id="523848"/>
    <lineage>
        <taxon>Archaea</taxon>
        <taxon>Thermoproteota</taxon>
        <taxon>Thermoprotei</taxon>
        <taxon>Sulfolobales</taxon>
        <taxon>Sulfolobaceae</taxon>
        <taxon>Saccharolobus</taxon>
    </lineage>
</organism>
<evidence type="ECO:0000313" key="2">
    <source>
        <dbReference type="Proteomes" id="UP000694018"/>
    </source>
</evidence>
<dbReference type="OrthoDB" id="34219at2157"/>
<proteinExistence type="predicted"/>
<protein>
    <submittedName>
        <fullName evidence="1">Uncharacterized protein</fullName>
    </submittedName>
</protein>
<name>A0A8F5BR65_SACSH</name>
<evidence type="ECO:0000313" key="1">
    <source>
        <dbReference type="EMBL" id="QXJ29932.1"/>
    </source>
</evidence>
<dbReference type="Proteomes" id="UP000694018">
    <property type="component" value="Chromosome"/>
</dbReference>
<sequence>MPKGELAIFDEGDFEGSIDYQSFTKSIKLSNINKEASFSIDITSKPTKFYLIIQAKREKTYLPRWRLWFDNFSLTKEFKPNLETEVNDIQVISTIVYDITPITKEGKHQIAVYHPSIQTLELLNLSLISFYKIEGFSTKYRLSAGSLILNRNDSVSFQLMKKSYFVIRNESKEGMVKISDTDGKTIYTVLPSSDSDEIEIENNDVVTTTLHSNNEKDYGVILASYNLLEKAPKINFSVDSKVNNNIIYLYLKNESEISLDKLIINVMINGVPAHFKTFTNIEIDSAIDLKLPISIPQNKKAQVINIRVVGIKGGYRKIIDKQISL</sequence>
<dbReference type="AlphaFoldDB" id="A0A8F5BR65"/>
<dbReference type="EMBL" id="CP077717">
    <property type="protein sequence ID" value="QXJ29932.1"/>
    <property type="molecule type" value="Genomic_DNA"/>
</dbReference>
<gene>
    <name evidence="1" type="ORF">J5U23_02818</name>
</gene>
<dbReference type="KEGG" id="sshi:J5U23_02818"/>
<accession>A0A8F5BR65</accession>
<dbReference type="RefSeq" id="WP_218266425.1">
    <property type="nucleotide sequence ID" value="NZ_CP077717.1"/>
</dbReference>
<reference evidence="1" key="1">
    <citation type="journal article" date="2021" name="Environ. Microbiol.">
        <title>New insights into the diversity and evolution of the archaeal mobilome from three complete genomes of Saccharolobus shibatae.</title>
        <authorList>
            <person name="Medvedeva S."/>
            <person name="Brandt D."/>
            <person name="Cvirkaite-Krupovic V."/>
            <person name="Liu Y."/>
            <person name="Severinov K."/>
            <person name="Ishino S."/>
            <person name="Ishino Y."/>
            <person name="Prangishvili D."/>
            <person name="Kalinowski J."/>
            <person name="Krupovic M."/>
        </authorList>
    </citation>
    <scope>NUCLEOTIDE SEQUENCE</scope>
    <source>
        <strain evidence="1">B12</strain>
    </source>
</reference>